<feature type="transmembrane region" description="Helical" evidence="1">
    <location>
        <begin position="31"/>
        <end position="53"/>
    </location>
</feature>
<gene>
    <name evidence="2" type="ORF">RM844_23580</name>
</gene>
<keyword evidence="1" id="KW-0472">Membrane</keyword>
<organism evidence="2 3">
    <name type="scientific">Streptomyces chisholmiae</name>
    <dbReference type="NCBI Taxonomy" id="3075540"/>
    <lineage>
        <taxon>Bacteria</taxon>
        <taxon>Bacillati</taxon>
        <taxon>Actinomycetota</taxon>
        <taxon>Actinomycetes</taxon>
        <taxon>Kitasatosporales</taxon>
        <taxon>Streptomycetaceae</taxon>
        <taxon>Streptomyces</taxon>
    </lineage>
</organism>
<accession>A0ABU2JX00</accession>
<dbReference type="RefSeq" id="WP_311669360.1">
    <property type="nucleotide sequence ID" value="NZ_JAVREO010000016.1"/>
</dbReference>
<proteinExistence type="predicted"/>
<keyword evidence="1" id="KW-1133">Transmembrane helix</keyword>
<evidence type="ECO:0000313" key="3">
    <source>
        <dbReference type="Proteomes" id="UP001183410"/>
    </source>
</evidence>
<protein>
    <submittedName>
        <fullName evidence="2">Uncharacterized protein</fullName>
    </submittedName>
</protein>
<reference evidence="3" key="1">
    <citation type="submission" date="2023-07" db="EMBL/GenBank/DDBJ databases">
        <title>30 novel species of actinomycetes from the DSMZ collection.</title>
        <authorList>
            <person name="Nouioui I."/>
        </authorList>
    </citation>
    <scope>NUCLEOTIDE SEQUENCE [LARGE SCALE GENOMIC DNA]</scope>
    <source>
        <strain evidence="3">DSM 44915</strain>
    </source>
</reference>
<keyword evidence="3" id="KW-1185">Reference proteome</keyword>
<sequence>MAESDFTGYPWLDDPGIAVTPPRRRPSGVRLLGSALVALVVISSLIGALLLAMPAMEPSDPAVPEVPEAAENR</sequence>
<dbReference type="EMBL" id="JAVREO010000016">
    <property type="protein sequence ID" value="MDT0269271.1"/>
    <property type="molecule type" value="Genomic_DNA"/>
</dbReference>
<comment type="caution">
    <text evidence="2">The sequence shown here is derived from an EMBL/GenBank/DDBJ whole genome shotgun (WGS) entry which is preliminary data.</text>
</comment>
<evidence type="ECO:0000313" key="2">
    <source>
        <dbReference type="EMBL" id="MDT0269271.1"/>
    </source>
</evidence>
<evidence type="ECO:0000256" key="1">
    <source>
        <dbReference type="SAM" id="Phobius"/>
    </source>
</evidence>
<keyword evidence="1" id="KW-0812">Transmembrane</keyword>
<dbReference type="Proteomes" id="UP001183410">
    <property type="component" value="Unassembled WGS sequence"/>
</dbReference>
<name>A0ABU2JX00_9ACTN</name>